<evidence type="ECO:0000256" key="1">
    <source>
        <dbReference type="SAM" id="MobiDB-lite"/>
    </source>
</evidence>
<dbReference type="GeneID" id="108010454"/>
<feature type="compositionally biased region" description="Basic and acidic residues" evidence="1">
    <location>
        <begin position="51"/>
        <end position="73"/>
    </location>
</feature>
<dbReference type="RefSeq" id="XP_016930809.3">
    <property type="nucleotide sequence ID" value="XM_017075320.4"/>
</dbReference>
<feature type="region of interest" description="Disordered" evidence="1">
    <location>
        <begin position="115"/>
        <end position="235"/>
    </location>
</feature>
<evidence type="ECO:0000259" key="2">
    <source>
        <dbReference type="SMART" id="SM00587"/>
    </source>
</evidence>
<dbReference type="SUPFAM" id="SSF56112">
    <property type="entry name" value="Protein kinase-like (PK-like)"/>
    <property type="match status" value="1"/>
</dbReference>
<name>A0AB39ZA40_DROSZ</name>
<dbReference type="PANTHER" id="PTHR11012:SF54">
    <property type="entry name" value="CHK KINASE-LIKE DOMAIN-CONTAINING PROTEIN"/>
    <property type="match status" value="1"/>
</dbReference>
<feature type="compositionally biased region" description="Acidic residues" evidence="1">
    <location>
        <begin position="11"/>
        <end position="27"/>
    </location>
</feature>
<reference evidence="4" key="1">
    <citation type="submission" date="2025-08" db="UniProtKB">
        <authorList>
            <consortium name="RefSeq"/>
        </authorList>
    </citation>
    <scope>IDENTIFICATION</scope>
</reference>
<protein>
    <submittedName>
        <fullName evidence="4">Uncharacterized protein pkm</fullName>
    </submittedName>
</protein>
<feature type="compositionally biased region" description="Basic and acidic residues" evidence="1">
    <location>
        <begin position="199"/>
        <end position="209"/>
    </location>
</feature>
<keyword evidence="3" id="KW-1185">Reference proteome</keyword>
<dbReference type="InterPro" id="IPR004119">
    <property type="entry name" value="EcKL"/>
</dbReference>
<dbReference type="InterPro" id="IPR011009">
    <property type="entry name" value="Kinase-like_dom_sf"/>
</dbReference>
<dbReference type="Pfam" id="PF02958">
    <property type="entry name" value="EcKL"/>
    <property type="match status" value="1"/>
</dbReference>
<dbReference type="AlphaFoldDB" id="A0AB39ZA40"/>
<dbReference type="InterPro" id="IPR015897">
    <property type="entry name" value="CHK_kinase-like"/>
</dbReference>
<feature type="compositionally biased region" description="Polar residues" evidence="1">
    <location>
        <begin position="184"/>
        <end position="197"/>
    </location>
</feature>
<feature type="compositionally biased region" description="Acidic residues" evidence="1">
    <location>
        <begin position="143"/>
        <end position="156"/>
    </location>
</feature>
<organism evidence="3 4">
    <name type="scientific">Drosophila suzukii</name>
    <name type="common">Spotted-wing drosophila fruit fly</name>
    <dbReference type="NCBI Taxonomy" id="28584"/>
    <lineage>
        <taxon>Eukaryota</taxon>
        <taxon>Metazoa</taxon>
        <taxon>Ecdysozoa</taxon>
        <taxon>Arthropoda</taxon>
        <taxon>Hexapoda</taxon>
        <taxon>Insecta</taxon>
        <taxon>Pterygota</taxon>
        <taxon>Neoptera</taxon>
        <taxon>Endopterygota</taxon>
        <taxon>Diptera</taxon>
        <taxon>Brachycera</taxon>
        <taxon>Muscomorpha</taxon>
        <taxon>Ephydroidea</taxon>
        <taxon>Drosophilidae</taxon>
        <taxon>Drosophila</taxon>
        <taxon>Sophophora</taxon>
    </lineage>
</organism>
<dbReference type="PANTHER" id="PTHR11012">
    <property type="entry name" value="PROTEIN KINASE-LIKE DOMAIN-CONTAINING"/>
    <property type="match status" value="1"/>
</dbReference>
<evidence type="ECO:0000313" key="3">
    <source>
        <dbReference type="Proteomes" id="UP001652628"/>
    </source>
</evidence>
<sequence length="676" mass="78078">MEQPSEKQLEDAEDQEREQLIEEEADQEKDLQEYIENILDCDLERQEDEDRLDKDIAKEQVEEIKDSPKNEKDQDSEEDPEHELRRGACQPECILAEHLVKEKLEENTVDEQVLEKEDLTEIEELEEDIPELKDQLLEKEYEPEGQLQDELEETTQTEEHLPINLKDQAILESDESLKSEEQHPQISENPEQLTDNLENLEKQDNHKEQTAGADSAGDHQECSEVKLPDPGVDTQNKECIDRIEEEQENGEEQGGEASKPEEDLPNEHVTQFLRQLVNQLWPELGANPELRLNRASAKGDNYLGVVWRLQVASDSKRSLVVKLPPQNRVRRKQFFARPCFLRETAAYEVFLPLADMIQEKWKIPAEDRFRQHALCFGTRQDEPNECIVLEDLSCSGFHLHNRFLDLPIEHVRQVICTYAKLHAISLAGKRQFPERMHKLQQLVDIFQQRREDHALGVYFENLKGSALSSLVSPGDDPYRIRLEAYFARGSYFELLLPLVSGSNCEPFAVICHGDCWNNNILYKRAEGGDLEDVRLIDWQLMRYASPVTDLAYFLFTCTSRDFRQRYLKNMLEEYYEELGLHLNRLGEQFEQLLPRPAFDNQVATKAPVGLLLAMMVLPIVTMQGQDVPDLQAISERIEAGATTDLQGAGFLGVGNEATFKQRMREVILDCVDFNYI</sequence>
<accession>A0AB39ZA40</accession>
<feature type="region of interest" description="Disordered" evidence="1">
    <location>
        <begin position="1"/>
        <end position="30"/>
    </location>
</feature>
<feature type="domain" description="CHK kinase-like" evidence="2">
    <location>
        <begin position="387"/>
        <end position="584"/>
    </location>
</feature>
<feature type="region of interest" description="Disordered" evidence="1">
    <location>
        <begin position="42"/>
        <end position="89"/>
    </location>
</feature>
<feature type="compositionally biased region" description="Basic and acidic residues" evidence="1">
    <location>
        <begin position="130"/>
        <end position="142"/>
    </location>
</feature>
<feature type="compositionally biased region" description="Basic and acidic residues" evidence="1">
    <location>
        <begin position="216"/>
        <end position="227"/>
    </location>
</feature>
<evidence type="ECO:0000313" key="4">
    <source>
        <dbReference type="RefSeq" id="XP_016930809.3"/>
    </source>
</evidence>
<dbReference type="Gene3D" id="3.90.1200.10">
    <property type="match status" value="1"/>
</dbReference>
<feature type="compositionally biased region" description="Acidic residues" evidence="1">
    <location>
        <begin position="120"/>
        <end position="129"/>
    </location>
</feature>
<gene>
    <name evidence="4" type="primary">pkm</name>
</gene>
<proteinExistence type="predicted"/>
<feature type="compositionally biased region" description="Basic and acidic residues" evidence="1">
    <location>
        <begin position="1"/>
        <end position="10"/>
    </location>
</feature>
<dbReference type="SMART" id="SM00587">
    <property type="entry name" value="CHK"/>
    <property type="match status" value="1"/>
</dbReference>
<dbReference type="Proteomes" id="UP001652628">
    <property type="component" value="Chromosome X"/>
</dbReference>